<reference evidence="6 7" key="1">
    <citation type="submission" date="2019-08" db="EMBL/GenBank/DDBJ databases">
        <title>Actinomadura sp. nov. CYP1-5 isolated from mountain soil.</title>
        <authorList>
            <person name="Songsumanus A."/>
            <person name="Kuncharoen N."/>
            <person name="Kudo T."/>
            <person name="Yuki M."/>
            <person name="Igarashi Y."/>
            <person name="Tanasupawat S."/>
        </authorList>
    </citation>
    <scope>NUCLEOTIDE SEQUENCE [LARGE SCALE GENOMIC DNA]</scope>
    <source>
        <strain evidence="6 7">JCM 14158</strain>
    </source>
</reference>
<dbReference type="RefSeq" id="WP_083980435.1">
    <property type="nucleotide sequence ID" value="NZ_VSFG01000010.1"/>
</dbReference>
<dbReference type="SUPFAM" id="SSF53335">
    <property type="entry name" value="S-adenosyl-L-methionine-dependent methyltransferases"/>
    <property type="match status" value="1"/>
</dbReference>
<feature type="compositionally biased region" description="Pro residues" evidence="4">
    <location>
        <begin position="1"/>
        <end position="13"/>
    </location>
</feature>
<evidence type="ECO:0000256" key="3">
    <source>
        <dbReference type="ARBA" id="ARBA00022679"/>
    </source>
</evidence>
<keyword evidence="7" id="KW-1185">Reference proteome</keyword>
<evidence type="ECO:0000259" key="5">
    <source>
        <dbReference type="Pfam" id="PF08241"/>
    </source>
</evidence>
<dbReference type="GO" id="GO:0032259">
    <property type="term" value="P:methylation"/>
    <property type="evidence" value="ECO:0007669"/>
    <property type="project" value="UniProtKB-KW"/>
</dbReference>
<dbReference type="CDD" id="cd02440">
    <property type="entry name" value="AdoMet_MTases"/>
    <property type="match status" value="1"/>
</dbReference>
<dbReference type="InterPro" id="IPR051052">
    <property type="entry name" value="Diverse_substrate_MTase"/>
</dbReference>
<feature type="domain" description="Methyltransferase type 11" evidence="5">
    <location>
        <begin position="58"/>
        <end position="145"/>
    </location>
</feature>
<dbReference type="PANTHER" id="PTHR44942">
    <property type="entry name" value="METHYLTRANSF_11 DOMAIN-CONTAINING PROTEIN"/>
    <property type="match status" value="1"/>
</dbReference>
<dbReference type="Gene3D" id="3.40.50.150">
    <property type="entry name" value="Vaccinia Virus protein VP39"/>
    <property type="match status" value="1"/>
</dbReference>
<evidence type="ECO:0000256" key="4">
    <source>
        <dbReference type="SAM" id="MobiDB-lite"/>
    </source>
</evidence>
<dbReference type="AlphaFoldDB" id="A0A5D0NAZ0"/>
<dbReference type="STRING" id="1220554.GCA_001552135_01590"/>
<gene>
    <name evidence="6" type="ORF">FXF69_36250</name>
</gene>
<comment type="caution">
    <text evidence="6">The sequence shown here is derived from an EMBL/GenBank/DDBJ whole genome shotgun (WGS) entry which is preliminary data.</text>
</comment>
<feature type="region of interest" description="Disordered" evidence="4">
    <location>
        <begin position="1"/>
        <end position="35"/>
    </location>
</feature>
<proteinExistence type="inferred from homology"/>
<sequence length="280" mass="29999">MPTITPEPGPPSDPELHRDRGMAESFGTDAERYDRARPGYPDAVIERIAAACPGPEILDVGCGTGIAARRFQAAGRTVLGVEPDARMAEVARRLGTAVEVATIEDWDPAGRTFDGVVSGQAWHWVDPVAGAAKAARVLRPGGVLAAFWNAPRPPDEIVDALAEAVRRVVPDIPVDVTAMKRPIEETYPALIGKVADGVRAAGAFGGLDEWRHEWTRPYTRDEWLDQLPTAGVFTRLAPDRLAEVAELTGRAIDRLGGGFTMAYSTLVVMASRVEGGAERG</sequence>
<comment type="similarity">
    <text evidence="1">Belongs to the methyltransferase superfamily.</text>
</comment>
<dbReference type="Proteomes" id="UP000323380">
    <property type="component" value="Unassembled WGS sequence"/>
</dbReference>
<keyword evidence="3 6" id="KW-0808">Transferase</keyword>
<name>A0A5D0NAZ0_9ACTN</name>
<keyword evidence="2 6" id="KW-0489">Methyltransferase</keyword>
<evidence type="ECO:0000256" key="2">
    <source>
        <dbReference type="ARBA" id="ARBA00022603"/>
    </source>
</evidence>
<dbReference type="EMBL" id="VSFG01000010">
    <property type="protein sequence ID" value="TYB41552.1"/>
    <property type="molecule type" value="Genomic_DNA"/>
</dbReference>
<dbReference type="InterPro" id="IPR013216">
    <property type="entry name" value="Methyltransf_11"/>
</dbReference>
<dbReference type="InterPro" id="IPR029063">
    <property type="entry name" value="SAM-dependent_MTases_sf"/>
</dbReference>
<dbReference type="Pfam" id="PF08241">
    <property type="entry name" value="Methyltransf_11"/>
    <property type="match status" value="1"/>
</dbReference>
<dbReference type="PANTHER" id="PTHR44942:SF4">
    <property type="entry name" value="METHYLTRANSFERASE TYPE 11 DOMAIN-CONTAINING PROTEIN"/>
    <property type="match status" value="1"/>
</dbReference>
<organism evidence="6 7">
    <name type="scientific">Actinomadura chibensis</name>
    <dbReference type="NCBI Taxonomy" id="392828"/>
    <lineage>
        <taxon>Bacteria</taxon>
        <taxon>Bacillati</taxon>
        <taxon>Actinomycetota</taxon>
        <taxon>Actinomycetes</taxon>
        <taxon>Streptosporangiales</taxon>
        <taxon>Thermomonosporaceae</taxon>
        <taxon>Actinomadura</taxon>
    </lineage>
</organism>
<dbReference type="GO" id="GO:0008757">
    <property type="term" value="F:S-adenosylmethionine-dependent methyltransferase activity"/>
    <property type="evidence" value="ECO:0007669"/>
    <property type="project" value="InterPro"/>
</dbReference>
<protein>
    <submittedName>
        <fullName evidence="6">Class I SAM-dependent methyltransferase</fullName>
    </submittedName>
</protein>
<evidence type="ECO:0000256" key="1">
    <source>
        <dbReference type="ARBA" id="ARBA00008361"/>
    </source>
</evidence>
<evidence type="ECO:0000313" key="7">
    <source>
        <dbReference type="Proteomes" id="UP000323380"/>
    </source>
</evidence>
<accession>A0A5D0NAZ0</accession>
<evidence type="ECO:0000313" key="6">
    <source>
        <dbReference type="EMBL" id="TYB41552.1"/>
    </source>
</evidence>